<comment type="caution">
    <text evidence="2">The sequence shown here is derived from an EMBL/GenBank/DDBJ whole genome shotgun (WGS) entry which is preliminary data.</text>
</comment>
<protein>
    <recommendedName>
        <fullName evidence="4">Outer membrane protein beta-barrel domain-containing protein</fullName>
    </recommendedName>
</protein>
<feature type="signal peptide" evidence="1">
    <location>
        <begin position="1"/>
        <end position="20"/>
    </location>
</feature>
<proteinExistence type="predicted"/>
<feature type="chain" id="PRO_5039710197" description="Outer membrane protein beta-barrel domain-containing protein" evidence="1">
    <location>
        <begin position="21"/>
        <end position="262"/>
    </location>
</feature>
<name>A0A9E2SER7_9BACT</name>
<evidence type="ECO:0000256" key="1">
    <source>
        <dbReference type="SAM" id="SignalP"/>
    </source>
</evidence>
<accession>A0A9E2SER7</accession>
<keyword evidence="1" id="KW-0732">Signal</keyword>
<reference evidence="2" key="1">
    <citation type="submission" date="2021-06" db="EMBL/GenBank/DDBJ databases">
        <authorList>
            <person name="Huq M.A."/>
        </authorList>
    </citation>
    <scope>NUCLEOTIDE SEQUENCE</scope>
    <source>
        <strain evidence="2">MAH-26</strain>
    </source>
</reference>
<dbReference type="RefSeq" id="WP_217793405.1">
    <property type="nucleotide sequence ID" value="NZ_JAHSPG010000015.1"/>
</dbReference>
<gene>
    <name evidence="2" type="ORF">KTO63_19330</name>
</gene>
<organism evidence="2 3">
    <name type="scientific">Pinibacter aurantiacus</name>
    <dbReference type="NCBI Taxonomy" id="2851599"/>
    <lineage>
        <taxon>Bacteria</taxon>
        <taxon>Pseudomonadati</taxon>
        <taxon>Bacteroidota</taxon>
        <taxon>Chitinophagia</taxon>
        <taxon>Chitinophagales</taxon>
        <taxon>Chitinophagaceae</taxon>
        <taxon>Pinibacter</taxon>
    </lineage>
</organism>
<evidence type="ECO:0000313" key="2">
    <source>
        <dbReference type="EMBL" id="MBV4359330.1"/>
    </source>
</evidence>
<dbReference type="Proteomes" id="UP000812270">
    <property type="component" value="Unassembled WGS sequence"/>
</dbReference>
<dbReference type="EMBL" id="JAHSPG010000015">
    <property type="protein sequence ID" value="MBV4359330.1"/>
    <property type="molecule type" value="Genomic_DNA"/>
</dbReference>
<sequence length="262" mass="29817">MKAYFFILAALLFCLANIQAQQKKKLYAERSKFMMSLEGGGLIPVHGFSIQDPFFKNSVNISDAGGFVIGRIAYFFSKKWGAEFEFLPWIAKSSDAGKAQQYLINQFTSKYYVTAPWPQNNIDAGVVSFMIGPTYKITTGRFMIMPKLLFGINSYDGMMNNYTLHLKEKQGNEIIDMTYNWNQDASTEIGWVFSPACTFSYRVTKILAVNMSVNYLYSPSVRLVYTTTEQNYKSQRQTTQEYIFETTFQSVAVGAGFSLLLK</sequence>
<evidence type="ECO:0008006" key="4">
    <source>
        <dbReference type="Google" id="ProtNLM"/>
    </source>
</evidence>
<evidence type="ECO:0000313" key="3">
    <source>
        <dbReference type="Proteomes" id="UP000812270"/>
    </source>
</evidence>
<keyword evidence="3" id="KW-1185">Reference proteome</keyword>
<dbReference type="AlphaFoldDB" id="A0A9E2SER7"/>